<feature type="binding site" description="in other chain" evidence="10">
    <location>
        <begin position="252"/>
        <end position="253"/>
    </location>
    <ligand>
        <name>ATP</name>
        <dbReference type="ChEBI" id="CHEBI:30616"/>
        <note>ligand shared between two neighboring subunits</note>
    </ligand>
</feature>
<comment type="cofactor">
    <cofactor evidence="10">
        <name>Mg(2+)</name>
        <dbReference type="ChEBI" id="CHEBI:18420"/>
    </cofactor>
    <text evidence="10">Binds 2 divalent ions per subunit.</text>
</comment>
<evidence type="ECO:0000256" key="6">
    <source>
        <dbReference type="ARBA" id="ARBA00022741"/>
    </source>
</evidence>
<accession>A0AAE3G9J8</accession>
<dbReference type="InterPro" id="IPR022631">
    <property type="entry name" value="ADOMET_SYNTHASE_CS"/>
</dbReference>
<feature type="region of interest" description="Flexible loop" evidence="10">
    <location>
        <begin position="108"/>
        <end position="118"/>
    </location>
</feature>
<dbReference type="Pfam" id="PF00438">
    <property type="entry name" value="S-AdoMet_synt_N"/>
    <property type="match status" value="1"/>
</dbReference>
<organism evidence="16 17">
    <name type="scientific">Natronocella acetinitrilica</name>
    <dbReference type="NCBI Taxonomy" id="414046"/>
    <lineage>
        <taxon>Bacteria</taxon>
        <taxon>Pseudomonadati</taxon>
        <taxon>Pseudomonadota</taxon>
        <taxon>Gammaproteobacteria</taxon>
        <taxon>Chromatiales</taxon>
        <taxon>Ectothiorhodospiraceae</taxon>
        <taxon>Natronocella</taxon>
    </lineage>
</organism>
<feature type="binding site" description="in other chain" evidence="10">
    <location>
        <position position="108"/>
    </location>
    <ligand>
        <name>L-methionine</name>
        <dbReference type="ChEBI" id="CHEBI:57844"/>
        <note>ligand shared between two neighboring subunits</note>
    </ligand>
</feature>
<evidence type="ECO:0000256" key="11">
    <source>
        <dbReference type="RuleBase" id="RU000542"/>
    </source>
</evidence>
<reference evidence="16" key="1">
    <citation type="submission" date="2022-03" db="EMBL/GenBank/DDBJ databases">
        <title>Genomic Encyclopedia of Type Strains, Phase III (KMG-III): the genomes of soil and plant-associated and newly described type strains.</title>
        <authorList>
            <person name="Whitman W."/>
        </authorList>
    </citation>
    <scope>NUCLEOTIDE SEQUENCE</scope>
    <source>
        <strain evidence="16">ANL 6-2</strain>
    </source>
</reference>
<comment type="catalytic activity">
    <reaction evidence="10">
        <text>L-methionine + ATP + H2O = S-adenosyl-L-methionine + phosphate + diphosphate</text>
        <dbReference type="Rhea" id="RHEA:21080"/>
        <dbReference type="ChEBI" id="CHEBI:15377"/>
        <dbReference type="ChEBI" id="CHEBI:30616"/>
        <dbReference type="ChEBI" id="CHEBI:33019"/>
        <dbReference type="ChEBI" id="CHEBI:43474"/>
        <dbReference type="ChEBI" id="CHEBI:57844"/>
        <dbReference type="ChEBI" id="CHEBI:59789"/>
        <dbReference type="EC" id="2.5.1.6"/>
    </reaction>
</comment>
<keyword evidence="6 10" id="KW-0547">Nucleotide-binding</keyword>
<dbReference type="Pfam" id="PF02773">
    <property type="entry name" value="S-AdoMet_synt_C"/>
    <property type="match status" value="1"/>
</dbReference>
<feature type="binding site" description="in other chain" evidence="10">
    <location>
        <position position="58"/>
    </location>
    <ligand>
        <name>L-methionine</name>
        <dbReference type="ChEBI" id="CHEBI:57844"/>
        <note>ligand shared between two neighboring subunits</note>
    </ligand>
</feature>
<comment type="subcellular location">
    <subcellularLocation>
        <location evidence="10 11">Cytoplasm</location>
    </subcellularLocation>
</comment>
<evidence type="ECO:0000313" key="16">
    <source>
        <dbReference type="EMBL" id="MCP1677008.1"/>
    </source>
</evidence>
<comment type="subunit">
    <text evidence="10">Homotetramer; dimer of dimers.</text>
</comment>
<evidence type="ECO:0000313" key="17">
    <source>
        <dbReference type="Proteomes" id="UP001205843"/>
    </source>
</evidence>
<evidence type="ECO:0000256" key="3">
    <source>
        <dbReference type="ARBA" id="ARBA00022563"/>
    </source>
</evidence>
<comment type="similarity">
    <text evidence="2 10 12">Belongs to the AdoMet synthase family.</text>
</comment>
<evidence type="ECO:0000259" key="15">
    <source>
        <dbReference type="Pfam" id="PF02773"/>
    </source>
</evidence>
<dbReference type="GO" id="GO:0006730">
    <property type="term" value="P:one-carbon metabolic process"/>
    <property type="evidence" value="ECO:0007669"/>
    <property type="project" value="UniProtKB-KW"/>
</dbReference>
<protein>
    <recommendedName>
        <fullName evidence="10">S-adenosylmethionine synthase</fullName>
        <shortName evidence="10">AdoMet synthase</shortName>
        <ecNumber evidence="10">2.5.1.6</ecNumber>
    </recommendedName>
    <alternativeName>
        <fullName evidence="10">MAT</fullName>
    </alternativeName>
    <alternativeName>
        <fullName evidence="10">Methionine adenosyltransferase</fullName>
    </alternativeName>
</protein>
<evidence type="ECO:0000256" key="9">
    <source>
        <dbReference type="ARBA" id="ARBA00022958"/>
    </source>
</evidence>
<feature type="binding site" evidence="10">
    <location>
        <position position="273"/>
    </location>
    <ligand>
        <name>ATP</name>
        <dbReference type="ChEBI" id="CHEBI:30616"/>
        <note>ligand shared between two neighboring subunits</note>
    </ligand>
</feature>
<comment type="function">
    <text evidence="10">Catalyzes the formation of S-adenosylmethionine (AdoMet) from methionine and ATP. The overall synthetic reaction is composed of two sequential steps, AdoMet formation and the subsequent tripolyphosphate hydrolysis which occurs prior to release of AdoMet from the enzyme.</text>
</comment>
<dbReference type="EC" id="2.5.1.6" evidence="10"/>
<keyword evidence="5 10" id="KW-0479">Metal-binding</keyword>
<dbReference type="CDD" id="cd18079">
    <property type="entry name" value="S-AdoMet_synt"/>
    <property type="match status" value="1"/>
</dbReference>
<keyword evidence="8 10" id="KW-0460">Magnesium</keyword>
<dbReference type="GO" id="GO:0005737">
    <property type="term" value="C:cytoplasm"/>
    <property type="evidence" value="ECO:0007669"/>
    <property type="project" value="UniProtKB-SubCell"/>
</dbReference>
<dbReference type="Proteomes" id="UP001205843">
    <property type="component" value="Unassembled WGS sequence"/>
</dbReference>
<dbReference type="RefSeq" id="WP_253484791.1">
    <property type="nucleotide sequence ID" value="NZ_JALJXV010000013.1"/>
</dbReference>
<dbReference type="PROSITE" id="PS00377">
    <property type="entry name" value="ADOMET_SYNTHASE_2"/>
    <property type="match status" value="1"/>
</dbReference>
<proteinExistence type="inferred from homology"/>
<evidence type="ECO:0000256" key="12">
    <source>
        <dbReference type="RuleBase" id="RU004462"/>
    </source>
</evidence>
<dbReference type="InterPro" id="IPR022630">
    <property type="entry name" value="S-AdoMet_synt_C"/>
</dbReference>
<feature type="binding site" description="in other chain" evidence="10">
    <location>
        <position position="277"/>
    </location>
    <ligand>
        <name>L-methionine</name>
        <dbReference type="ChEBI" id="CHEBI:57844"/>
        <note>ligand shared between two neighboring subunits</note>
    </ligand>
</feature>
<feature type="binding site" description="in other chain" evidence="10">
    <location>
        <position position="17"/>
    </location>
    <ligand>
        <name>ATP</name>
        <dbReference type="ChEBI" id="CHEBI:30616"/>
        <note>ligand shared between two neighboring subunits</note>
    </ligand>
</feature>
<keyword evidence="3 10" id="KW-0554">One-carbon metabolism</keyword>
<feature type="binding site" evidence="10">
    <location>
        <position position="246"/>
    </location>
    <ligand>
        <name>L-methionine</name>
        <dbReference type="ChEBI" id="CHEBI:57844"/>
        <note>ligand shared between two neighboring subunits</note>
    </ligand>
</feature>
<evidence type="ECO:0000259" key="13">
    <source>
        <dbReference type="Pfam" id="PF00438"/>
    </source>
</evidence>
<dbReference type="HAMAP" id="MF_00086">
    <property type="entry name" value="S_AdoMet_synth1"/>
    <property type="match status" value="1"/>
</dbReference>
<dbReference type="InterPro" id="IPR002133">
    <property type="entry name" value="S-AdoMet_synthetase"/>
</dbReference>
<comment type="cofactor">
    <cofactor evidence="10">
        <name>K(+)</name>
        <dbReference type="ChEBI" id="CHEBI:29103"/>
    </cofactor>
    <text evidence="10">Binds 1 potassium ion per subunit.</text>
</comment>
<dbReference type="SUPFAM" id="SSF55973">
    <property type="entry name" value="S-adenosylmethionine synthetase"/>
    <property type="match status" value="3"/>
</dbReference>
<dbReference type="GO" id="GO:0004478">
    <property type="term" value="F:methionine adenosyltransferase activity"/>
    <property type="evidence" value="ECO:0007669"/>
    <property type="project" value="UniProtKB-UniRule"/>
</dbReference>
<name>A0AAE3G9J8_9GAMM</name>
<evidence type="ECO:0000256" key="5">
    <source>
        <dbReference type="ARBA" id="ARBA00022723"/>
    </source>
</evidence>
<evidence type="ECO:0000256" key="10">
    <source>
        <dbReference type="HAMAP-Rule" id="MF_00086"/>
    </source>
</evidence>
<feature type="domain" description="S-adenosylmethionine synthetase central" evidence="14">
    <location>
        <begin position="123"/>
        <end position="237"/>
    </location>
</feature>
<dbReference type="PIRSF" id="PIRSF000497">
    <property type="entry name" value="MAT"/>
    <property type="match status" value="1"/>
</dbReference>
<dbReference type="FunFam" id="3.30.300.10:FF:000003">
    <property type="entry name" value="S-adenosylmethionine synthase"/>
    <property type="match status" value="1"/>
</dbReference>
<evidence type="ECO:0000256" key="4">
    <source>
        <dbReference type="ARBA" id="ARBA00022679"/>
    </source>
</evidence>
<dbReference type="NCBIfam" id="TIGR01034">
    <property type="entry name" value="metK"/>
    <property type="match status" value="1"/>
</dbReference>
<feature type="domain" description="S-adenosylmethionine synthetase C-terminal" evidence="15">
    <location>
        <begin position="240"/>
        <end position="380"/>
    </location>
</feature>
<evidence type="ECO:0000256" key="2">
    <source>
        <dbReference type="ARBA" id="ARBA00009685"/>
    </source>
</evidence>
<comment type="caution">
    <text evidence="16">The sequence shown here is derived from an EMBL/GenBank/DDBJ whole genome shotgun (WGS) entry which is preliminary data.</text>
</comment>
<keyword evidence="4 10" id="KW-0808">Transferase</keyword>
<feature type="binding site" description="in other chain" evidence="10">
    <location>
        <begin position="171"/>
        <end position="173"/>
    </location>
    <ligand>
        <name>ATP</name>
        <dbReference type="ChEBI" id="CHEBI:30616"/>
        <note>ligand shared between two neighboring subunits</note>
    </ligand>
</feature>
<dbReference type="PANTHER" id="PTHR11964">
    <property type="entry name" value="S-ADENOSYLMETHIONINE SYNTHETASE"/>
    <property type="match status" value="1"/>
</dbReference>
<dbReference type="AlphaFoldDB" id="A0AAE3G9J8"/>
<comment type="caution">
    <text evidence="10">Lacks conserved residue(s) required for the propagation of feature annotation.</text>
</comment>
<feature type="binding site" evidence="10">
    <location>
        <position position="45"/>
    </location>
    <ligand>
        <name>K(+)</name>
        <dbReference type="ChEBI" id="CHEBI:29103"/>
    </ligand>
</feature>
<feature type="domain" description="S-adenosylmethionine synthetase N-terminal" evidence="13">
    <location>
        <begin position="7"/>
        <end position="110"/>
    </location>
</feature>
<sequence>MLFRNGLFTSESVSAGHPDKLCDQISDAILDAFLNGDPDARVACETLAADSTIIVTGEFRTAGEELFREIEAAAPDIVRTVLRDAGYGSSELDIDPDTCRIAVHFNHQSPQIARGVDRADQQLGAGDQGMMFGYATNETDALMPLPVSLAHDLLARGGDLRRRGNSGLRPDAKSQVTVRYRDGKPAGVQSVVLSWQHEPDVTLPQVQDLLLEQVIDEVIPRDMRTADFRLWLNPAGTWSIGGPKGDTGLTGRKIIVDTYGGACPHGGGAFSGKDPSKVDRSAAYAARYIARHVVAAGLAERCTVQLAYAIGHPEPVSVSVDLHGTGRVAESALEAAIPRVFDLSPRGIIEELRLNRPNYRKTATLGHFGRHTDPAEHPWETNPHTDALIAAAGGQLHG</sequence>
<keyword evidence="9 10" id="KW-0630">Potassium</keyword>
<dbReference type="PROSITE" id="PS00376">
    <property type="entry name" value="ADOMET_SYNTHASE_1"/>
    <property type="match status" value="1"/>
</dbReference>
<keyword evidence="7 10" id="KW-0067">ATP-binding</keyword>
<evidence type="ECO:0000256" key="8">
    <source>
        <dbReference type="ARBA" id="ARBA00022842"/>
    </source>
</evidence>
<evidence type="ECO:0000256" key="1">
    <source>
        <dbReference type="ARBA" id="ARBA00005224"/>
    </source>
</evidence>
<dbReference type="InterPro" id="IPR022628">
    <property type="entry name" value="S-AdoMet_synt_N"/>
</dbReference>
<gene>
    <name evidence="10" type="primary">metK</name>
    <name evidence="16" type="ORF">J2T57_004182</name>
</gene>
<comment type="pathway">
    <text evidence="1 10">Amino-acid biosynthesis; S-adenosyl-L-methionine biosynthesis; S-adenosyl-L-methionine from L-methionine: step 1/1.</text>
</comment>
<dbReference type="InterPro" id="IPR022629">
    <property type="entry name" value="S-AdoMet_synt_central"/>
</dbReference>
<dbReference type="GO" id="GO:0005524">
    <property type="term" value="F:ATP binding"/>
    <property type="evidence" value="ECO:0007669"/>
    <property type="project" value="UniProtKB-UniRule"/>
</dbReference>
<feature type="binding site" evidence="10">
    <location>
        <position position="19"/>
    </location>
    <ligand>
        <name>Mg(2+)</name>
        <dbReference type="ChEBI" id="CHEBI:18420"/>
    </ligand>
</feature>
<feature type="binding site" evidence="10">
    <location>
        <position position="246"/>
    </location>
    <ligand>
        <name>ATP</name>
        <dbReference type="ChEBI" id="CHEBI:30616"/>
        <note>ligand shared between two neighboring subunits</note>
    </ligand>
</feature>
<dbReference type="Pfam" id="PF02772">
    <property type="entry name" value="S-AdoMet_synt_M"/>
    <property type="match status" value="1"/>
</dbReference>
<evidence type="ECO:0000256" key="7">
    <source>
        <dbReference type="ARBA" id="ARBA00022840"/>
    </source>
</evidence>
<dbReference type="InterPro" id="IPR022636">
    <property type="entry name" value="S-AdoMet_synthetase_sfam"/>
</dbReference>
<dbReference type="GO" id="GO:0006556">
    <property type="term" value="P:S-adenosylmethionine biosynthetic process"/>
    <property type="evidence" value="ECO:0007669"/>
    <property type="project" value="UniProtKB-UniRule"/>
</dbReference>
<dbReference type="GO" id="GO:0000287">
    <property type="term" value="F:magnesium ion binding"/>
    <property type="evidence" value="ECO:0007669"/>
    <property type="project" value="UniProtKB-UniRule"/>
</dbReference>
<dbReference type="EMBL" id="JALJXV010000013">
    <property type="protein sequence ID" value="MCP1677008.1"/>
    <property type="molecule type" value="Genomic_DNA"/>
</dbReference>
<keyword evidence="10" id="KW-0963">Cytoplasm</keyword>
<keyword evidence="17" id="KW-1185">Reference proteome</keyword>
<evidence type="ECO:0000259" key="14">
    <source>
        <dbReference type="Pfam" id="PF02772"/>
    </source>
</evidence>
<feature type="binding site" evidence="10">
    <location>
        <position position="269"/>
    </location>
    <ligand>
        <name>ATP</name>
        <dbReference type="ChEBI" id="CHEBI:30616"/>
        <note>ligand shared between two neighboring subunits</note>
    </ligand>
</feature>
<dbReference type="Gene3D" id="3.30.300.10">
    <property type="match status" value="3"/>
</dbReference>